<organism evidence="4 5">
    <name type="scientific">Handroanthus impetiginosus</name>
    <dbReference type="NCBI Taxonomy" id="429701"/>
    <lineage>
        <taxon>Eukaryota</taxon>
        <taxon>Viridiplantae</taxon>
        <taxon>Streptophyta</taxon>
        <taxon>Embryophyta</taxon>
        <taxon>Tracheophyta</taxon>
        <taxon>Spermatophyta</taxon>
        <taxon>Magnoliopsida</taxon>
        <taxon>eudicotyledons</taxon>
        <taxon>Gunneridae</taxon>
        <taxon>Pentapetalae</taxon>
        <taxon>asterids</taxon>
        <taxon>lamiids</taxon>
        <taxon>Lamiales</taxon>
        <taxon>Bignoniaceae</taxon>
        <taxon>Crescentiina</taxon>
        <taxon>Tabebuia alliance</taxon>
        <taxon>Handroanthus</taxon>
    </lineage>
</organism>
<dbReference type="GO" id="GO:0034976">
    <property type="term" value="P:response to endoplasmic reticulum stress"/>
    <property type="evidence" value="ECO:0007669"/>
    <property type="project" value="InterPro"/>
</dbReference>
<dbReference type="SUPFAM" id="SSF117281">
    <property type="entry name" value="Kelch motif"/>
    <property type="match status" value="1"/>
</dbReference>
<name>A0A2G9HZR2_9LAMI</name>
<evidence type="ECO:0000256" key="2">
    <source>
        <dbReference type="SAM" id="MobiDB-lite"/>
    </source>
</evidence>
<dbReference type="Pfam" id="PF10539">
    <property type="entry name" value="Dev_Cell_Death"/>
    <property type="match status" value="1"/>
</dbReference>
<feature type="coiled-coil region" evidence="1">
    <location>
        <begin position="302"/>
        <end position="329"/>
    </location>
</feature>
<dbReference type="InterPro" id="IPR015915">
    <property type="entry name" value="Kelch-typ_b-propeller"/>
</dbReference>
<dbReference type="Pfam" id="PF01344">
    <property type="entry name" value="Kelch_1"/>
    <property type="match status" value="1"/>
</dbReference>
<reference evidence="5" key="1">
    <citation type="journal article" date="2018" name="Gigascience">
        <title>Genome assembly of the Pink Ipe (Handroanthus impetiginosus, Bignoniaceae), a highly valued, ecologically keystone Neotropical timber forest tree.</title>
        <authorList>
            <person name="Silva-Junior O.B."/>
            <person name="Grattapaglia D."/>
            <person name="Novaes E."/>
            <person name="Collevatti R.G."/>
        </authorList>
    </citation>
    <scope>NUCLEOTIDE SEQUENCE [LARGE SCALE GENOMIC DNA]</scope>
    <source>
        <strain evidence="5">cv. UFG-1</strain>
    </source>
</reference>
<dbReference type="SMART" id="SM00767">
    <property type="entry name" value="DCD"/>
    <property type="match status" value="1"/>
</dbReference>
<dbReference type="Gene3D" id="2.120.10.80">
    <property type="entry name" value="Kelch-type beta propeller"/>
    <property type="match status" value="1"/>
</dbReference>
<keyword evidence="1" id="KW-0175">Coiled coil</keyword>
<feature type="compositionally biased region" description="Polar residues" evidence="2">
    <location>
        <begin position="217"/>
        <end position="230"/>
    </location>
</feature>
<gene>
    <name evidence="4" type="ORF">CDL12_04308</name>
</gene>
<protein>
    <recommendedName>
        <fullName evidence="3">DCD domain-containing protein</fullName>
    </recommendedName>
</protein>
<dbReference type="PANTHER" id="PTHR46034:SF7">
    <property type="entry name" value="INFLUENZA VIRUS NS1A-BINDING PROTEIN"/>
    <property type="match status" value="1"/>
</dbReference>
<comment type="caution">
    <text evidence="4">The sequence shown here is derived from an EMBL/GenBank/DDBJ whole genome shotgun (WGS) entry which is preliminary data.</text>
</comment>
<dbReference type="SMART" id="SM00612">
    <property type="entry name" value="Kelch"/>
    <property type="match status" value="2"/>
</dbReference>
<evidence type="ECO:0000259" key="3">
    <source>
        <dbReference type="PROSITE" id="PS51222"/>
    </source>
</evidence>
<dbReference type="InterPro" id="IPR013989">
    <property type="entry name" value="Dev_and_cell_death_domain"/>
</dbReference>
<sequence length="431" mass="48270">MGTGGNTQTFYQSETYPSRWLASNMAWARNLTKNQLGGVIFGCTTSTMKECHAKQLFGLPAQHFSYVKNIEAGLPLFLFDYSERKLHGIYEAASSGQMNIDSYAWTTDGSKRTKYPAQVQIRLRLKCLALAEYQFKPIIIDNYYSQTHFWFELDHAQASKLMSKLSSLAVASRPFIPQNPPALRTIIQRFPSNKKTEENGASELPPFKDDFAESHDSIGTSATSDDSVCSDGNNQLVDSSFCNQMIEIEKDLIYEKLKELALNEPARSVMDLEHENDDDDLMTLEKRNGGSSFDSPDYPATVAQLHREIEELKAFKQEQIRKTESLEKKLLLCAGKRYALGGYDGTSMIPSVEIYDPRVGTWMPGKPMNEGRGYLAAAVFKESIYVIGGVKTNEDIVDMIECYKEGQGWQATKLKAIGKRCFASAVVFGGD</sequence>
<accession>A0A2G9HZR2</accession>
<evidence type="ECO:0000313" key="4">
    <source>
        <dbReference type="EMBL" id="PIN22998.1"/>
    </source>
</evidence>
<keyword evidence="5" id="KW-1185">Reference proteome</keyword>
<dbReference type="InterPro" id="IPR044832">
    <property type="entry name" value="NRP-like"/>
</dbReference>
<dbReference type="Proteomes" id="UP000231279">
    <property type="component" value="Unassembled WGS sequence"/>
</dbReference>
<dbReference type="EMBL" id="NKXS01000654">
    <property type="protein sequence ID" value="PIN22998.1"/>
    <property type="molecule type" value="Genomic_DNA"/>
</dbReference>
<feature type="region of interest" description="Disordered" evidence="2">
    <location>
        <begin position="191"/>
        <end position="230"/>
    </location>
</feature>
<dbReference type="InterPro" id="IPR006652">
    <property type="entry name" value="Kelch_1"/>
</dbReference>
<evidence type="ECO:0000313" key="5">
    <source>
        <dbReference type="Proteomes" id="UP000231279"/>
    </source>
</evidence>
<dbReference type="PROSITE" id="PS51222">
    <property type="entry name" value="DCD"/>
    <property type="match status" value="1"/>
</dbReference>
<dbReference type="OrthoDB" id="45365at2759"/>
<dbReference type="AlphaFoldDB" id="A0A2G9HZR2"/>
<feature type="domain" description="DCD" evidence="3">
    <location>
        <begin position="34"/>
        <end position="167"/>
    </location>
</feature>
<dbReference type="STRING" id="429701.A0A2G9HZR2"/>
<feature type="compositionally biased region" description="Basic and acidic residues" evidence="2">
    <location>
        <begin position="206"/>
        <end position="216"/>
    </location>
</feature>
<proteinExistence type="predicted"/>
<dbReference type="PANTHER" id="PTHR46034">
    <property type="match status" value="1"/>
</dbReference>
<evidence type="ECO:0000256" key="1">
    <source>
        <dbReference type="SAM" id="Coils"/>
    </source>
</evidence>